<dbReference type="PANTHER" id="PTHR42878">
    <property type="entry name" value="TWO-COMPONENT HISTIDINE KINASE"/>
    <property type="match status" value="1"/>
</dbReference>
<dbReference type="InterPro" id="IPR036097">
    <property type="entry name" value="HisK_dim/P_sf"/>
</dbReference>
<feature type="domain" description="Histidine kinase" evidence="11">
    <location>
        <begin position="367"/>
        <end position="583"/>
    </location>
</feature>
<evidence type="ECO:0000256" key="3">
    <source>
        <dbReference type="ARBA" id="ARBA00012438"/>
    </source>
</evidence>
<dbReference type="Pfam" id="PF03924">
    <property type="entry name" value="CHASE"/>
    <property type="match status" value="1"/>
</dbReference>
<dbReference type="PRINTS" id="PR00344">
    <property type="entry name" value="BCTRLSENSOR"/>
</dbReference>
<proteinExistence type="predicted"/>
<feature type="transmembrane region" description="Helical" evidence="10">
    <location>
        <begin position="310"/>
        <end position="330"/>
    </location>
</feature>
<keyword evidence="7 13" id="KW-0418">Kinase</keyword>
<dbReference type="SMART" id="SM00388">
    <property type="entry name" value="HisKA"/>
    <property type="match status" value="1"/>
</dbReference>
<dbReference type="GO" id="GO:0007234">
    <property type="term" value="P:osmosensory signaling via phosphorelay pathway"/>
    <property type="evidence" value="ECO:0007669"/>
    <property type="project" value="TreeGrafter"/>
</dbReference>
<dbReference type="SUPFAM" id="SSF47384">
    <property type="entry name" value="Homodimeric domain of signal transducing histidine kinase"/>
    <property type="match status" value="1"/>
</dbReference>
<feature type="transmembrane region" description="Helical" evidence="10">
    <location>
        <begin position="16"/>
        <end position="35"/>
    </location>
</feature>
<dbReference type="Gene3D" id="3.30.450.350">
    <property type="entry name" value="CHASE domain"/>
    <property type="match status" value="1"/>
</dbReference>
<evidence type="ECO:0000256" key="9">
    <source>
        <dbReference type="ARBA" id="ARBA00023136"/>
    </source>
</evidence>
<dbReference type="GO" id="GO:0016020">
    <property type="term" value="C:membrane"/>
    <property type="evidence" value="ECO:0007669"/>
    <property type="project" value="UniProtKB-SubCell"/>
</dbReference>
<comment type="subcellular location">
    <subcellularLocation>
        <location evidence="2">Membrane</location>
    </subcellularLocation>
</comment>
<keyword evidence="5" id="KW-0808">Transferase</keyword>
<evidence type="ECO:0000259" key="12">
    <source>
        <dbReference type="PROSITE" id="PS50839"/>
    </source>
</evidence>
<dbReference type="AlphaFoldDB" id="A0A1M5RE97"/>
<evidence type="ECO:0000259" key="11">
    <source>
        <dbReference type="PROSITE" id="PS50109"/>
    </source>
</evidence>
<dbReference type="InterPro" id="IPR003594">
    <property type="entry name" value="HATPase_dom"/>
</dbReference>
<dbReference type="CDD" id="cd00075">
    <property type="entry name" value="HATPase"/>
    <property type="match status" value="1"/>
</dbReference>
<evidence type="ECO:0000256" key="6">
    <source>
        <dbReference type="ARBA" id="ARBA00022692"/>
    </source>
</evidence>
<keyword evidence="6 10" id="KW-0812">Transmembrane</keyword>
<accession>A0A1M5RE97</accession>
<dbReference type="InterPro" id="IPR042240">
    <property type="entry name" value="CHASE_sf"/>
</dbReference>
<dbReference type="OrthoDB" id="9795133at2"/>
<protein>
    <recommendedName>
        <fullName evidence="3">histidine kinase</fullName>
        <ecNumber evidence="3">2.7.13.3</ecNumber>
    </recommendedName>
</protein>
<evidence type="ECO:0000256" key="10">
    <source>
        <dbReference type="SAM" id="Phobius"/>
    </source>
</evidence>
<dbReference type="InterPro" id="IPR050351">
    <property type="entry name" value="BphY/WalK/GraS-like"/>
</dbReference>
<keyword evidence="8 10" id="KW-1133">Transmembrane helix</keyword>
<dbReference type="EC" id="2.7.13.3" evidence="3"/>
<evidence type="ECO:0000256" key="2">
    <source>
        <dbReference type="ARBA" id="ARBA00004370"/>
    </source>
</evidence>
<reference evidence="14" key="1">
    <citation type="submission" date="2016-11" db="EMBL/GenBank/DDBJ databases">
        <authorList>
            <person name="Varghese N."/>
            <person name="Submissions S."/>
        </authorList>
    </citation>
    <scope>NUCLEOTIDE SEQUENCE [LARGE SCALE GENOMIC DNA]</scope>
    <source>
        <strain evidence="14">DSM 28223</strain>
    </source>
</reference>
<evidence type="ECO:0000256" key="4">
    <source>
        <dbReference type="ARBA" id="ARBA00022553"/>
    </source>
</evidence>
<dbReference type="Gene3D" id="3.30.565.10">
    <property type="entry name" value="Histidine kinase-like ATPase, C-terminal domain"/>
    <property type="match status" value="1"/>
</dbReference>
<comment type="catalytic activity">
    <reaction evidence="1">
        <text>ATP + protein L-histidine = ADP + protein N-phospho-L-histidine.</text>
        <dbReference type="EC" id="2.7.13.3"/>
    </reaction>
</comment>
<organism evidence="13 14">
    <name type="scientific">Cognatishimia maritima</name>
    <dbReference type="NCBI Taxonomy" id="870908"/>
    <lineage>
        <taxon>Bacteria</taxon>
        <taxon>Pseudomonadati</taxon>
        <taxon>Pseudomonadota</taxon>
        <taxon>Alphaproteobacteria</taxon>
        <taxon>Rhodobacterales</taxon>
        <taxon>Paracoccaceae</taxon>
        <taxon>Cognatishimia</taxon>
    </lineage>
</organism>
<evidence type="ECO:0000256" key="5">
    <source>
        <dbReference type="ARBA" id="ARBA00022679"/>
    </source>
</evidence>
<dbReference type="GO" id="GO:0000155">
    <property type="term" value="F:phosphorelay sensor kinase activity"/>
    <property type="evidence" value="ECO:0007669"/>
    <property type="project" value="InterPro"/>
</dbReference>
<feature type="domain" description="CHASE" evidence="12">
    <location>
        <begin position="146"/>
        <end position="240"/>
    </location>
</feature>
<evidence type="ECO:0000313" key="14">
    <source>
        <dbReference type="Proteomes" id="UP000184211"/>
    </source>
</evidence>
<dbReference type="SUPFAM" id="SSF55874">
    <property type="entry name" value="ATPase domain of HSP90 chaperone/DNA topoisomerase II/histidine kinase"/>
    <property type="match status" value="1"/>
</dbReference>
<keyword evidence="4" id="KW-0597">Phosphoprotein</keyword>
<keyword evidence="9 10" id="KW-0472">Membrane</keyword>
<evidence type="ECO:0000256" key="8">
    <source>
        <dbReference type="ARBA" id="ARBA00022989"/>
    </source>
</evidence>
<evidence type="ECO:0000256" key="7">
    <source>
        <dbReference type="ARBA" id="ARBA00022777"/>
    </source>
</evidence>
<dbReference type="PROSITE" id="PS50839">
    <property type="entry name" value="CHASE"/>
    <property type="match status" value="1"/>
</dbReference>
<dbReference type="InterPro" id="IPR006189">
    <property type="entry name" value="CHASE_dom"/>
</dbReference>
<evidence type="ECO:0000313" key="13">
    <source>
        <dbReference type="EMBL" id="SHH24349.1"/>
    </source>
</evidence>
<dbReference type="PANTHER" id="PTHR42878:SF15">
    <property type="entry name" value="BACTERIOPHYTOCHROME"/>
    <property type="match status" value="1"/>
</dbReference>
<dbReference type="InterPro" id="IPR005467">
    <property type="entry name" value="His_kinase_dom"/>
</dbReference>
<evidence type="ECO:0000256" key="1">
    <source>
        <dbReference type="ARBA" id="ARBA00000085"/>
    </source>
</evidence>
<dbReference type="InterPro" id="IPR003661">
    <property type="entry name" value="HisK_dim/P_dom"/>
</dbReference>
<sequence>MTGTDIFERSTGRISALHLIIIGLSLTMTLGAWLYSKKQLEHRIESRFLAARDSTVDLILDSMSRYEDALWSGVAAISALGGDVDMQEWKVFAQSLNIDQRYPGVNGVGVIHYVPRETLPAYLAEREAERQGFEIYPQHDQGFSLPITYIEPEDVNAAAVGLDVAHEVNRRTGLLASRDTGRSKITGPIVLVQDSDHTPGFLFYAPYYSGGIPETLEERREQFQGVVYAPFVVRKLVEGLLSKERRDVHFSIRDGEQTIYDEHAIDDGLSDANPLYTDTVSLDLYGRNWEIEVRSNLAFRTNNGFEQPTLILFGGLIIEALIIALLISMARANSRARSYAFELTTELRGKSEKLEMANAEIEQFVYVASHDLKTPARGIGFLTDLMEEDLSEHVNDQEAHGALQMHLDLIRERVERMHALTRGIMDYARVGRSDLSHDNVAPEEIIKACIADFEVDTAQVHLESDVEKIVVDSHNFRRILENLIGNAFKYHPDPAKAHVAITISEKPDHLEVMVADDGAGIAPQYHERIFEVFQTLRTSEDQESTGIGLAIVKKLVEQHGGTVRVDSDEGRGACFVFQWPKTLLNERPEGLGKVA</sequence>
<dbReference type="CDD" id="cd00082">
    <property type="entry name" value="HisKA"/>
    <property type="match status" value="1"/>
</dbReference>
<dbReference type="SMART" id="SM00387">
    <property type="entry name" value="HATPase_c"/>
    <property type="match status" value="1"/>
</dbReference>
<dbReference type="GO" id="GO:0000156">
    <property type="term" value="F:phosphorelay response regulator activity"/>
    <property type="evidence" value="ECO:0007669"/>
    <property type="project" value="TreeGrafter"/>
</dbReference>
<dbReference type="Gene3D" id="1.10.287.130">
    <property type="match status" value="1"/>
</dbReference>
<dbReference type="Proteomes" id="UP000184211">
    <property type="component" value="Unassembled WGS sequence"/>
</dbReference>
<keyword evidence="14" id="KW-1185">Reference proteome</keyword>
<name>A0A1M5RE97_9RHOB</name>
<dbReference type="GO" id="GO:0030295">
    <property type="term" value="F:protein kinase activator activity"/>
    <property type="evidence" value="ECO:0007669"/>
    <property type="project" value="TreeGrafter"/>
</dbReference>
<dbReference type="RefSeq" id="WP_072793057.1">
    <property type="nucleotide sequence ID" value="NZ_FQWM01000004.1"/>
</dbReference>
<dbReference type="PROSITE" id="PS50109">
    <property type="entry name" value="HIS_KIN"/>
    <property type="match status" value="1"/>
</dbReference>
<dbReference type="Pfam" id="PF02518">
    <property type="entry name" value="HATPase_c"/>
    <property type="match status" value="1"/>
</dbReference>
<dbReference type="InterPro" id="IPR004358">
    <property type="entry name" value="Sig_transdc_His_kin-like_C"/>
</dbReference>
<dbReference type="Pfam" id="PF00512">
    <property type="entry name" value="HisKA"/>
    <property type="match status" value="1"/>
</dbReference>
<dbReference type="SMART" id="SM01079">
    <property type="entry name" value="CHASE"/>
    <property type="match status" value="1"/>
</dbReference>
<gene>
    <name evidence="13" type="ORF">SAMN04488044_2167</name>
</gene>
<dbReference type="STRING" id="870908.SAMN04488044_2167"/>
<dbReference type="EMBL" id="FQWM01000004">
    <property type="protein sequence ID" value="SHH24349.1"/>
    <property type="molecule type" value="Genomic_DNA"/>
</dbReference>
<dbReference type="InterPro" id="IPR036890">
    <property type="entry name" value="HATPase_C_sf"/>
</dbReference>